<evidence type="ECO:0000256" key="1">
    <source>
        <dbReference type="ARBA" id="ARBA00023015"/>
    </source>
</evidence>
<evidence type="ECO:0000256" key="4">
    <source>
        <dbReference type="PROSITE-ProRule" id="PRU00335"/>
    </source>
</evidence>
<dbReference type="SUPFAM" id="SSF46689">
    <property type="entry name" value="Homeodomain-like"/>
    <property type="match status" value="1"/>
</dbReference>
<feature type="DNA-binding region" description="H-T-H motif" evidence="4">
    <location>
        <begin position="36"/>
        <end position="55"/>
    </location>
</feature>
<dbReference type="InterPro" id="IPR009057">
    <property type="entry name" value="Homeodomain-like_sf"/>
</dbReference>
<comment type="caution">
    <text evidence="6">The sequence shown here is derived from an EMBL/GenBank/DDBJ whole genome shotgun (WGS) entry which is preliminary data.</text>
</comment>
<keyword evidence="7" id="KW-1185">Reference proteome</keyword>
<feature type="domain" description="HTH tetR-type" evidence="5">
    <location>
        <begin position="13"/>
        <end position="73"/>
    </location>
</feature>
<dbReference type="Pfam" id="PF00440">
    <property type="entry name" value="TetR_N"/>
    <property type="match status" value="1"/>
</dbReference>
<keyword evidence="2 4" id="KW-0238">DNA-binding</keyword>
<evidence type="ECO:0000256" key="3">
    <source>
        <dbReference type="ARBA" id="ARBA00023163"/>
    </source>
</evidence>
<dbReference type="RefSeq" id="WP_111654770.1">
    <property type="nucleotide sequence ID" value="NZ_JACHWI010000014.1"/>
</dbReference>
<dbReference type="PANTHER" id="PTHR47506:SF1">
    <property type="entry name" value="HTH-TYPE TRANSCRIPTIONAL REGULATOR YJDC"/>
    <property type="match status" value="1"/>
</dbReference>
<dbReference type="Gene3D" id="1.10.357.10">
    <property type="entry name" value="Tetracycline Repressor, domain 2"/>
    <property type="match status" value="1"/>
</dbReference>
<dbReference type="OrthoDB" id="9805134at2"/>
<dbReference type="GO" id="GO:0003677">
    <property type="term" value="F:DNA binding"/>
    <property type="evidence" value="ECO:0007669"/>
    <property type="project" value="UniProtKB-UniRule"/>
</dbReference>
<evidence type="ECO:0000313" key="6">
    <source>
        <dbReference type="EMBL" id="RAK26286.1"/>
    </source>
</evidence>
<sequence>MGTPEARRGRPPTFDRAAALAAATRLFWENGYEGTSINDLTREMNIRPGSLYAAFGDKRSLFNEVVEAYGRSPAGEFIWAAMSREPTAFAAFHRILLDAAAMYTDPETPAGNLLCSAAAADTDVATYMRDLRNANVGTFETRLTTARHQGEIPATADPRKLAAYFTAVIHGMSQRARDGATAAELSDTAELAMAAWPAPSPAVPD</sequence>
<accession>A0A327YXG8</accession>
<dbReference type="AlphaFoldDB" id="A0A327YXG8"/>
<evidence type="ECO:0000259" key="5">
    <source>
        <dbReference type="PROSITE" id="PS50977"/>
    </source>
</evidence>
<evidence type="ECO:0000313" key="7">
    <source>
        <dbReference type="Proteomes" id="UP000249341"/>
    </source>
</evidence>
<dbReference type="SUPFAM" id="SSF48498">
    <property type="entry name" value="Tetracyclin repressor-like, C-terminal domain"/>
    <property type="match status" value="1"/>
</dbReference>
<dbReference type="InterPro" id="IPR036271">
    <property type="entry name" value="Tet_transcr_reg_TetR-rel_C_sf"/>
</dbReference>
<evidence type="ECO:0000256" key="2">
    <source>
        <dbReference type="ARBA" id="ARBA00023125"/>
    </source>
</evidence>
<dbReference type="Proteomes" id="UP000249341">
    <property type="component" value="Unassembled WGS sequence"/>
</dbReference>
<protein>
    <submittedName>
        <fullName evidence="6">TetR family transcriptional regulator</fullName>
    </submittedName>
</protein>
<keyword evidence="3" id="KW-0804">Transcription</keyword>
<reference evidence="6 7" key="1">
    <citation type="submission" date="2018-06" db="EMBL/GenBank/DDBJ databases">
        <title>Genomic Encyclopedia of Type Strains, Phase III (KMG-III): the genomes of soil and plant-associated and newly described type strains.</title>
        <authorList>
            <person name="Whitman W."/>
        </authorList>
    </citation>
    <scope>NUCLEOTIDE SEQUENCE [LARGE SCALE GENOMIC DNA]</scope>
    <source>
        <strain evidence="6 7">CGMCC 4.7090</strain>
    </source>
</reference>
<gene>
    <name evidence="6" type="ORF">B0I29_128136</name>
</gene>
<dbReference type="EMBL" id="QLMJ01000028">
    <property type="protein sequence ID" value="RAK26286.1"/>
    <property type="molecule type" value="Genomic_DNA"/>
</dbReference>
<name>A0A327YXG8_9ACTN</name>
<proteinExistence type="predicted"/>
<dbReference type="InterPro" id="IPR001647">
    <property type="entry name" value="HTH_TetR"/>
</dbReference>
<dbReference type="PANTHER" id="PTHR47506">
    <property type="entry name" value="TRANSCRIPTIONAL REGULATORY PROTEIN"/>
    <property type="match status" value="1"/>
</dbReference>
<keyword evidence="1" id="KW-0805">Transcription regulation</keyword>
<organism evidence="6 7">
    <name type="scientific">Actinoplanes lutulentus</name>
    <dbReference type="NCBI Taxonomy" id="1287878"/>
    <lineage>
        <taxon>Bacteria</taxon>
        <taxon>Bacillati</taxon>
        <taxon>Actinomycetota</taxon>
        <taxon>Actinomycetes</taxon>
        <taxon>Micromonosporales</taxon>
        <taxon>Micromonosporaceae</taxon>
        <taxon>Actinoplanes</taxon>
    </lineage>
</organism>
<dbReference type="PROSITE" id="PS50977">
    <property type="entry name" value="HTH_TETR_2"/>
    <property type="match status" value="1"/>
</dbReference>
<dbReference type="Gene3D" id="1.10.10.60">
    <property type="entry name" value="Homeodomain-like"/>
    <property type="match status" value="1"/>
</dbReference>